<protein>
    <submittedName>
        <fullName evidence="1">Antitoxin HicB</fullName>
    </submittedName>
</protein>
<dbReference type="AlphaFoldDB" id="A0AAP9NM05"/>
<accession>A0AAP9NM05</accession>
<sequence>MRYPIKLEPDTVGFMATSRDLPEFVAADEDERSTLVNAVELLETTLGIYIDERRRVPRPSEAQDGEHLVAVPASTVIKVLLSEAMLDKGWRKADLARAMNVAPVQVDRMLDVNHKSKLAQLEAAMDAMGHHLEIEVVAA</sequence>
<dbReference type="RefSeq" id="WP_022522837.1">
    <property type="nucleotide sequence ID" value="NZ_CP054580.1"/>
</dbReference>
<gene>
    <name evidence="1" type="ORF">FX987_01980</name>
</gene>
<dbReference type="Proteomes" id="UP000509761">
    <property type="component" value="Chromosome"/>
</dbReference>
<keyword evidence="2" id="KW-1185">Reference proteome</keyword>
<reference evidence="1 2" key="1">
    <citation type="submission" date="2019-12" db="EMBL/GenBank/DDBJ databases">
        <title>Genome sequencing and assembly of endphytes of Porphyra tenera.</title>
        <authorList>
            <person name="Park J.M."/>
            <person name="Shin R."/>
            <person name="Jo S.H."/>
        </authorList>
    </citation>
    <scope>NUCLEOTIDE SEQUENCE [LARGE SCALE GENOMIC DNA]</scope>
    <source>
        <strain evidence="1 2">GPM3</strain>
    </source>
</reference>
<dbReference type="EMBL" id="CP054580">
    <property type="protein sequence ID" value="QKS24206.1"/>
    <property type="molecule type" value="Genomic_DNA"/>
</dbReference>
<organism evidence="1 2">
    <name type="scientific">Vreelandella titanicae</name>
    <dbReference type="NCBI Taxonomy" id="664683"/>
    <lineage>
        <taxon>Bacteria</taxon>
        <taxon>Pseudomonadati</taxon>
        <taxon>Pseudomonadota</taxon>
        <taxon>Gammaproteobacteria</taxon>
        <taxon>Oceanospirillales</taxon>
        <taxon>Halomonadaceae</taxon>
        <taxon>Vreelandella</taxon>
    </lineage>
</organism>
<proteinExistence type="predicted"/>
<evidence type="ECO:0000313" key="1">
    <source>
        <dbReference type="EMBL" id="QKS24206.1"/>
    </source>
</evidence>
<name>A0AAP9NM05_9GAMM</name>
<dbReference type="Gene3D" id="3.30.160.250">
    <property type="match status" value="1"/>
</dbReference>
<evidence type="ECO:0000313" key="2">
    <source>
        <dbReference type="Proteomes" id="UP000509761"/>
    </source>
</evidence>